<reference evidence="2 3" key="1">
    <citation type="journal article" date="2014" name="PLoS Genet.">
        <title>Phylogenetically driven sequencing of extremely halophilic archaea reveals strategies for static and dynamic osmo-response.</title>
        <authorList>
            <person name="Becker E.A."/>
            <person name="Seitzer P.M."/>
            <person name="Tritt A."/>
            <person name="Larsen D."/>
            <person name="Krusor M."/>
            <person name="Yao A.I."/>
            <person name="Wu D."/>
            <person name="Madern D."/>
            <person name="Eisen J.A."/>
            <person name="Darling A.E."/>
            <person name="Facciotti M.T."/>
        </authorList>
    </citation>
    <scope>NUCLEOTIDE SEQUENCE [LARGE SCALE GENOMIC DNA]</scope>
    <source>
        <strain evidence="2 3">GA33</strain>
    </source>
</reference>
<dbReference type="InterPro" id="IPR038158">
    <property type="entry name" value="H-NOX_domain_sf"/>
</dbReference>
<dbReference type="GO" id="GO:0020037">
    <property type="term" value="F:heme binding"/>
    <property type="evidence" value="ECO:0007669"/>
    <property type="project" value="InterPro"/>
</dbReference>
<evidence type="ECO:0000313" key="2">
    <source>
        <dbReference type="EMBL" id="ELY36282.1"/>
    </source>
</evidence>
<feature type="domain" description="Heme NO-binding" evidence="1">
    <location>
        <begin position="2"/>
        <end position="160"/>
    </location>
</feature>
<dbReference type="AlphaFoldDB" id="L9VH32"/>
<dbReference type="Pfam" id="PF07700">
    <property type="entry name" value="HNOB"/>
    <property type="match status" value="1"/>
</dbReference>
<proteinExistence type="predicted"/>
<dbReference type="Gene3D" id="3.90.1520.10">
    <property type="entry name" value="H-NOX domain"/>
    <property type="match status" value="1"/>
</dbReference>
<protein>
    <submittedName>
        <fullName evidence="2">Heme NO binding domain protein</fullName>
    </submittedName>
</protein>
<sequence>MHGIVHKTLKEYVVDRTDEKTWETILDRADLEPALYLPVSTYDDQEIDAILSTLSSMATQNRRQIERDFGRTLAPELLSTFNAHVRDEELFVLLERLETIVGDVDAATDDTALPSVSGTRDGDESVRVTYRTHREPAYCGLAHGILEGITRAFGADATVTEQRCIDDGEEACVFLVERA</sequence>
<evidence type="ECO:0000313" key="3">
    <source>
        <dbReference type="Proteomes" id="UP000011599"/>
    </source>
</evidence>
<accession>L9VH32</accession>
<evidence type="ECO:0000259" key="1">
    <source>
        <dbReference type="Pfam" id="PF07700"/>
    </source>
</evidence>
<dbReference type="OrthoDB" id="261084at2157"/>
<dbReference type="InterPro" id="IPR011644">
    <property type="entry name" value="Heme_NO-bd"/>
</dbReference>
<dbReference type="SUPFAM" id="SSF111126">
    <property type="entry name" value="Ligand-binding domain in the NO signalling and Golgi transport"/>
    <property type="match status" value="1"/>
</dbReference>
<dbReference type="InterPro" id="IPR024096">
    <property type="entry name" value="NO_sig/Golgi_transp_ligand-bd"/>
</dbReference>
<dbReference type="RefSeq" id="WP_006092686.1">
    <property type="nucleotide sequence ID" value="NZ_AOHW01000052.1"/>
</dbReference>
<dbReference type="Proteomes" id="UP000011599">
    <property type="component" value="Unassembled WGS sequence"/>
</dbReference>
<keyword evidence="3" id="KW-1185">Reference proteome</keyword>
<dbReference type="STRING" id="1114856.GCA_000383975_01593"/>
<dbReference type="PATRIC" id="fig|1114856.3.peg.4557"/>
<gene>
    <name evidence="2" type="ORF">C496_22049</name>
</gene>
<dbReference type="eggNOG" id="arCOG01688">
    <property type="taxonomic scope" value="Archaea"/>
</dbReference>
<name>L9VH32_9EURY</name>
<organism evidence="2 3">
    <name type="scientific">Natronorubrum tibetense GA33</name>
    <dbReference type="NCBI Taxonomy" id="1114856"/>
    <lineage>
        <taxon>Archaea</taxon>
        <taxon>Methanobacteriati</taxon>
        <taxon>Methanobacteriota</taxon>
        <taxon>Stenosarchaea group</taxon>
        <taxon>Halobacteria</taxon>
        <taxon>Halobacteriales</taxon>
        <taxon>Natrialbaceae</taxon>
        <taxon>Natronorubrum</taxon>
    </lineage>
</organism>
<dbReference type="EMBL" id="AOHW01000052">
    <property type="protein sequence ID" value="ELY36282.1"/>
    <property type="molecule type" value="Genomic_DNA"/>
</dbReference>
<comment type="caution">
    <text evidence="2">The sequence shown here is derived from an EMBL/GenBank/DDBJ whole genome shotgun (WGS) entry which is preliminary data.</text>
</comment>